<name>A0A0A1N8G7_RHIZD</name>
<feature type="region of interest" description="Disordered" evidence="1">
    <location>
        <begin position="147"/>
        <end position="168"/>
    </location>
</feature>
<dbReference type="Pfam" id="PF00789">
    <property type="entry name" value="UBX"/>
    <property type="match status" value="1"/>
</dbReference>
<dbReference type="EMBL" id="KV921485">
    <property type="protein sequence ID" value="ORE14202.1"/>
    <property type="molecule type" value="Genomic_DNA"/>
</dbReference>
<protein>
    <submittedName>
        <fullName evidence="3">UBX-domain-containing protein</fullName>
    </submittedName>
</protein>
<dbReference type="PROSITE" id="PS50033">
    <property type="entry name" value="UBX"/>
    <property type="match status" value="1"/>
</dbReference>
<dbReference type="Pfam" id="PF14555">
    <property type="entry name" value="UBA_4"/>
    <property type="match status" value="1"/>
</dbReference>
<dbReference type="CDD" id="cd02958">
    <property type="entry name" value="UAS"/>
    <property type="match status" value="1"/>
</dbReference>
<feature type="compositionally biased region" description="Acidic residues" evidence="1">
    <location>
        <begin position="346"/>
        <end position="358"/>
    </location>
</feature>
<feature type="region of interest" description="Disordered" evidence="1">
    <location>
        <begin position="333"/>
        <end position="358"/>
    </location>
</feature>
<dbReference type="AlphaFoldDB" id="A0A0A1N8G7"/>
<reference evidence="3 4" key="1">
    <citation type="journal article" date="2016" name="Proc. Natl. Acad. Sci. U.S.A.">
        <title>Lipid metabolic changes in an early divergent fungus govern the establishment of a mutualistic symbiosis with endobacteria.</title>
        <authorList>
            <person name="Lastovetsky O.A."/>
            <person name="Gaspar M.L."/>
            <person name="Mondo S.J."/>
            <person name="LaButti K.M."/>
            <person name="Sandor L."/>
            <person name="Grigoriev I.V."/>
            <person name="Henry S.A."/>
            <person name="Pawlowska T.E."/>
        </authorList>
    </citation>
    <scope>NUCLEOTIDE SEQUENCE [LARGE SCALE GENOMIC DNA]</scope>
    <source>
        <strain evidence="3 4">ATCC 11559</strain>
    </source>
</reference>
<feature type="domain" description="UBX" evidence="2">
    <location>
        <begin position="371"/>
        <end position="447"/>
    </location>
</feature>
<accession>A0A0A1N8G7</accession>
<dbReference type="SUPFAM" id="SSF52833">
    <property type="entry name" value="Thioredoxin-like"/>
    <property type="match status" value="1"/>
</dbReference>
<dbReference type="InterPro" id="IPR050730">
    <property type="entry name" value="UBX_domain-protein"/>
</dbReference>
<dbReference type="SMART" id="SM00166">
    <property type="entry name" value="UBX"/>
    <property type="match status" value="1"/>
</dbReference>
<dbReference type="InterPro" id="IPR009060">
    <property type="entry name" value="UBA-like_sf"/>
</dbReference>
<dbReference type="Proteomes" id="UP000242381">
    <property type="component" value="Unassembled WGS sequence"/>
</dbReference>
<dbReference type="SUPFAM" id="SSF54236">
    <property type="entry name" value="Ubiquitin-like"/>
    <property type="match status" value="1"/>
</dbReference>
<dbReference type="GO" id="GO:0005634">
    <property type="term" value="C:nucleus"/>
    <property type="evidence" value="ECO:0007669"/>
    <property type="project" value="TreeGrafter"/>
</dbReference>
<gene>
    <name evidence="3" type="ORF">BCV71DRAFT_229428</name>
</gene>
<dbReference type="InterPro" id="IPR006577">
    <property type="entry name" value="UAS"/>
</dbReference>
<evidence type="ECO:0000256" key="1">
    <source>
        <dbReference type="SAM" id="MobiDB-lite"/>
    </source>
</evidence>
<dbReference type="VEuPathDB" id="FungiDB:BCV72DRAFT_268169"/>
<feature type="compositionally biased region" description="Low complexity" evidence="1">
    <location>
        <begin position="333"/>
        <end position="345"/>
    </location>
</feature>
<dbReference type="Pfam" id="PF13899">
    <property type="entry name" value="Thioredoxin_7"/>
    <property type="match status" value="1"/>
</dbReference>
<dbReference type="PANTHER" id="PTHR23322">
    <property type="entry name" value="FAS-ASSOCIATED PROTEIN"/>
    <property type="match status" value="1"/>
</dbReference>
<dbReference type="GO" id="GO:0043161">
    <property type="term" value="P:proteasome-mediated ubiquitin-dependent protein catabolic process"/>
    <property type="evidence" value="ECO:0007669"/>
    <property type="project" value="TreeGrafter"/>
</dbReference>
<dbReference type="InterPro" id="IPR029071">
    <property type="entry name" value="Ubiquitin-like_domsf"/>
</dbReference>
<evidence type="ECO:0000313" key="3">
    <source>
        <dbReference type="EMBL" id="ORE14202.1"/>
    </source>
</evidence>
<organism evidence="3 4">
    <name type="scientific">Rhizopus microsporus</name>
    <dbReference type="NCBI Taxonomy" id="58291"/>
    <lineage>
        <taxon>Eukaryota</taxon>
        <taxon>Fungi</taxon>
        <taxon>Fungi incertae sedis</taxon>
        <taxon>Mucoromycota</taxon>
        <taxon>Mucoromycotina</taxon>
        <taxon>Mucoromycetes</taxon>
        <taxon>Mucorales</taxon>
        <taxon>Mucorineae</taxon>
        <taxon>Rhizopodaceae</taxon>
        <taxon>Rhizopus</taxon>
    </lineage>
</organism>
<dbReference type="SUPFAM" id="SSF46934">
    <property type="entry name" value="UBA-like"/>
    <property type="match status" value="1"/>
</dbReference>
<dbReference type="PANTHER" id="PTHR23322:SF6">
    <property type="entry name" value="UBX DOMAIN-CONTAINING PROTEIN 7"/>
    <property type="match status" value="1"/>
</dbReference>
<dbReference type="CDD" id="cd01767">
    <property type="entry name" value="UBX"/>
    <property type="match status" value="1"/>
</dbReference>
<evidence type="ECO:0000259" key="2">
    <source>
        <dbReference type="PROSITE" id="PS50033"/>
    </source>
</evidence>
<dbReference type="GO" id="GO:0043130">
    <property type="term" value="F:ubiquitin binding"/>
    <property type="evidence" value="ECO:0007669"/>
    <property type="project" value="TreeGrafter"/>
</dbReference>
<dbReference type="Gene3D" id="1.10.8.10">
    <property type="entry name" value="DNA helicase RuvA subunit, C-terminal domain"/>
    <property type="match status" value="1"/>
</dbReference>
<dbReference type="SMART" id="SM00594">
    <property type="entry name" value="UAS"/>
    <property type="match status" value="1"/>
</dbReference>
<feature type="compositionally biased region" description="Low complexity" evidence="1">
    <location>
        <begin position="153"/>
        <end position="165"/>
    </location>
</feature>
<evidence type="ECO:0000313" key="4">
    <source>
        <dbReference type="Proteomes" id="UP000242381"/>
    </source>
</evidence>
<dbReference type="InterPro" id="IPR036249">
    <property type="entry name" value="Thioredoxin-like_sf"/>
</dbReference>
<dbReference type="InterPro" id="IPR001012">
    <property type="entry name" value="UBX_dom"/>
</dbReference>
<dbReference type="Gene3D" id="3.10.20.90">
    <property type="entry name" value="Phosphatidylinositol 3-kinase Catalytic Subunit, Chain A, domain 1"/>
    <property type="match status" value="1"/>
</dbReference>
<dbReference type="OMA" id="CAFPRKS"/>
<proteinExistence type="predicted"/>
<dbReference type="Gene3D" id="3.40.30.10">
    <property type="entry name" value="Glutaredoxin"/>
    <property type="match status" value="1"/>
</dbReference>
<sequence>MANEQDILSFCDITGASIEVANQFLEIADGNVQTAVTLFLENGGAPVNTNAHDTATSSREPEHVEINDDQVLADEELARRLQESQEVRAPIAPKRDILAGDAGLFDPSIAWSSSSRERNGISRPSIFNQGDSTTGSIVNVFDIAEDDDHSPRSVSSSETANSSSHSKARRLADLFRPPFDIMFRGSFEQARETAKENDKWIMVNIQNPSEFSCQVLNRDLWSDGFVKDIIRQWFIFLQFGHESPDGRRYCTYYSLRRYPHIAIIDSRTGERVKVWEKSLSPTDFVMEVTEFLEGCTAAEEKATMKRPKLAKETKNLTDMSEEEQLNAAIAASLNNTSSSSSSLTNDNEEPIEKEEESVFDSIKPIKREEAGGEDTTRIQIRMGNGNRIVRRFKKSDPVRYLFEFIKAEIPEAENQHFELVFNRTQLIDIVDQSIADAGLSNAAINCLLTTA</sequence>